<sequence>METSEILKKVRQLEIKTKGLTNHIFAGEYHSAFKGRGMSFSEVRDYHFGDDVRSIDWNVTARFNHPFVKVFEEERELTVMLLVDVSESEAFGTAQHTKRSLVTELCAVLAFSAIKNNDKVGVIFFSDGVEKYIPAKKGKSHILFIIRELLSFTPKKKGTNIAETLRFFNNANKKRSIMFLLSDFFSGNYQDALNIAAKRHDVVGVQVYDPRDKELPSVGIMKMTDSETGATQWVDSSDKNVRKYYTHQFQQHAQYCRNAFMKSGADLVSIRTDEDYVKALQSFFLKRVKA</sequence>
<protein>
    <recommendedName>
        <fullName evidence="1">DUF58 domain-containing protein</fullName>
    </recommendedName>
</protein>
<feature type="domain" description="DUF58" evidence="1">
    <location>
        <begin position="42"/>
        <end position="253"/>
    </location>
</feature>
<reference evidence="2 3" key="1">
    <citation type="submission" date="2016-11" db="EMBL/GenBank/DDBJ databases">
        <authorList>
            <person name="Jaros S."/>
            <person name="Januszkiewicz K."/>
            <person name="Wedrychowicz H."/>
        </authorList>
    </citation>
    <scope>NUCLEOTIDE SEQUENCE [LARGE SCALE GENOMIC DNA]</scope>
    <source>
        <strain evidence="2 3">DSM 24787</strain>
    </source>
</reference>
<keyword evidence="3" id="KW-1185">Reference proteome</keyword>
<gene>
    <name evidence="2" type="ORF">SAMN04488055_3952</name>
</gene>
<dbReference type="OrthoDB" id="9776116at2"/>
<evidence type="ECO:0000313" key="3">
    <source>
        <dbReference type="Proteomes" id="UP000185003"/>
    </source>
</evidence>
<dbReference type="AlphaFoldDB" id="A0A1N6JFG5"/>
<evidence type="ECO:0000313" key="2">
    <source>
        <dbReference type="EMBL" id="SIO42957.1"/>
    </source>
</evidence>
<dbReference type="EMBL" id="FSRA01000002">
    <property type="protein sequence ID" value="SIO42957.1"/>
    <property type="molecule type" value="Genomic_DNA"/>
</dbReference>
<dbReference type="STRING" id="536979.SAMN04488055_3952"/>
<dbReference type="RefSeq" id="WP_074241256.1">
    <property type="nucleotide sequence ID" value="NZ_FSRA01000002.1"/>
</dbReference>
<accession>A0A1N6JFG5</accession>
<dbReference type="InterPro" id="IPR036465">
    <property type="entry name" value="vWFA_dom_sf"/>
</dbReference>
<dbReference type="InterPro" id="IPR002881">
    <property type="entry name" value="DUF58"/>
</dbReference>
<dbReference type="CDD" id="cd00198">
    <property type="entry name" value="vWFA"/>
    <property type="match status" value="1"/>
</dbReference>
<dbReference type="PANTHER" id="PTHR33608:SF6">
    <property type="entry name" value="BLL2464 PROTEIN"/>
    <property type="match status" value="1"/>
</dbReference>
<dbReference type="Pfam" id="PF01882">
    <property type="entry name" value="DUF58"/>
    <property type="match status" value="1"/>
</dbReference>
<dbReference type="Gene3D" id="3.40.50.410">
    <property type="entry name" value="von Willebrand factor, type A domain"/>
    <property type="match status" value="1"/>
</dbReference>
<proteinExistence type="predicted"/>
<evidence type="ECO:0000259" key="1">
    <source>
        <dbReference type="Pfam" id="PF01882"/>
    </source>
</evidence>
<organism evidence="2 3">
    <name type="scientific">Chitinophaga niabensis</name>
    <dbReference type="NCBI Taxonomy" id="536979"/>
    <lineage>
        <taxon>Bacteria</taxon>
        <taxon>Pseudomonadati</taxon>
        <taxon>Bacteroidota</taxon>
        <taxon>Chitinophagia</taxon>
        <taxon>Chitinophagales</taxon>
        <taxon>Chitinophagaceae</taxon>
        <taxon>Chitinophaga</taxon>
    </lineage>
</organism>
<dbReference type="SUPFAM" id="SSF53300">
    <property type="entry name" value="vWA-like"/>
    <property type="match status" value="1"/>
</dbReference>
<dbReference type="Proteomes" id="UP000185003">
    <property type="component" value="Unassembled WGS sequence"/>
</dbReference>
<name>A0A1N6JFG5_9BACT</name>
<dbReference type="PANTHER" id="PTHR33608">
    <property type="entry name" value="BLL2464 PROTEIN"/>
    <property type="match status" value="1"/>
</dbReference>